<dbReference type="PANTHER" id="PTHR43537:SF49">
    <property type="entry name" value="TRANSCRIPTIONAL REGULATORY PROTEIN"/>
    <property type="match status" value="1"/>
</dbReference>
<keyword evidence="3" id="KW-0804">Transcription</keyword>
<keyword evidence="1" id="KW-0805">Transcription regulation</keyword>
<dbReference type="PROSITE" id="PS50949">
    <property type="entry name" value="HTH_GNTR"/>
    <property type="match status" value="1"/>
</dbReference>
<dbReference type="PANTHER" id="PTHR43537">
    <property type="entry name" value="TRANSCRIPTIONAL REGULATOR, GNTR FAMILY"/>
    <property type="match status" value="1"/>
</dbReference>
<dbReference type="Gene3D" id="1.10.10.10">
    <property type="entry name" value="Winged helix-like DNA-binding domain superfamily/Winged helix DNA-binding domain"/>
    <property type="match status" value="1"/>
</dbReference>
<dbReference type="InterPro" id="IPR000524">
    <property type="entry name" value="Tscrpt_reg_HTH_GntR"/>
</dbReference>
<evidence type="ECO:0000313" key="5">
    <source>
        <dbReference type="EMBL" id="RZT76831.1"/>
    </source>
</evidence>
<organism evidence="5 6">
    <name type="scientific">Azospira oryzae</name>
    <dbReference type="NCBI Taxonomy" id="146939"/>
    <lineage>
        <taxon>Bacteria</taxon>
        <taxon>Pseudomonadati</taxon>
        <taxon>Pseudomonadota</taxon>
        <taxon>Betaproteobacteria</taxon>
        <taxon>Rhodocyclales</taxon>
        <taxon>Rhodocyclaceae</taxon>
        <taxon>Azospira</taxon>
    </lineage>
</organism>
<name>A0ABY0IRS5_9RHOO</name>
<dbReference type="InterPro" id="IPR008920">
    <property type="entry name" value="TF_FadR/GntR_C"/>
</dbReference>
<dbReference type="Gene3D" id="1.20.120.530">
    <property type="entry name" value="GntR ligand-binding domain-like"/>
    <property type="match status" value="1"/>
</dbReference>
<evidence type="ECO:0000256" key="2">
    <source>
        <dbReference type="ARBA" id="ARBA00023125"/>
    </source>
</evidence>
<comment type="caution">
    <text evidence="5">The sequence shown here is derived from an EMBL/GenBank/DDBJ whole genome shotgun (WGS) entry which is preliminary data.</text>
</comment>
<evidence type="ECO:0000256" key="3">
    <source>
        <dbReference type="ARBA" id="ARBA00023163"/>
    </source>
</evidence>
<dbReference type="Pfam" id="PF07729">
    <property type="entry name" value="FCD"/>
    <property type="match status" value="1"/>
</dbReference>
<dbReference type="InterPro" id="IPR036390">
    <property type="entry name" value="WH_DNA-bd_sf"/>
</dbReference>
<gene>
    <name evidence="5" type="ORF">EV678_2714</name>
</gene>
<dbReference type="Proteomes" id="UP000292136">
    <property type="component" value="Unassembled WGS sequence"/>
</dbReference>
<dbReference type="EMBL" id="SHKM01000002">
    <property type="protein sequence ID" value="RZT76831.1"/>
    <property type="molecule type" value="Genomic_DNA"/>
</dbReference>
<evidence type="ECO:0000256" key="1">
    <source>
        <dbReference type="ARBA" id="ARBA00023015"/>
    </source>
</evidence>
<keyword evidence="2" id="KW-0238">DNA-binding</keyword>
<feature type="domain" description="HTH gntR-type" evidence="4">
    <location>
        <begin position="18"/>
        <end position="85"/>
    </location>
</feature>
<dbReference type="SMART" id="SM00895">
    <property type="entry name" value="FCD"/>
    <property type="match status" value="1"/>
</dbReference>
<reference evidence="5 6" key="1">
    <citation type="submission" date="2019-02" db="EMBL/GenBank/DDBJ databases">
        <title>Genomic Encyclopedia of Type Strains, Phase IV (KMG-IV): sequencing the most valuable type-strain genomes for metagenomic binning, comparative biology and taxonomic classification.</title>
        <authorList>
            <person name="Goeker M."/>
        </authorList>
    </citation>
    <scope>NUCLEOTIDE SEQUENCE [LARGE SCALE GENOMIC DNA]</scope>
    <source>
        <strain evidence="5 6">DSM 21223</strain>
    </source>
</reference>
<dbReference type="SUPFAM" id="SSF48008">
    <property type="entry name" value="GntR ligand-binding domain-like"/>
    <property type="match status" value="1"/>
</dbReference>
<dbReference type="CDD" id="cd07377">
    <property type="entry name" value="WHTH_GntR"/>
    <property type="match status" value="1"/>
</dbReference>
<proteinExistence type="predicted"/>
<accession>A0ABY0IRS5</accession>
<protein>
    <submittedName>
        <fullName evidence="5">GntR family transcriptional regulator</fullName>
    </submittedName>
</protein>
<keyword evidence="6" id="KW-1185">Reference proteome</keyword>
<dbReference type="Pfam" id="PF00392">
    <property type="entry name" value="GntR"/>
    <property type="match status" value="1"/>
</dbReference>
<sequence>MESAIHTAAPPEAGRSRGSLAEDVCRRIADEIVLGQLAPGTRLDEVTLAARFAVSRTPVREALKQLAIMGLVETRPNRGSVVAALSVEQLNHMFEAIAELEAACARHAALRMSEADRAAMRQHHAEGRAAMQAGDIERYEAANVALHATIIRGCYNPVLIDMATSLRDRVSSFRRTQFRNLERMSESFEEHSVIVEAILAHDVITTYREMRSHLISARSATTRAAPAWGNAPAAAAAPLPPDPLP</sequence>
<dbReference type="SMART" id="SM00345">
    <property type="entry name" value="HTH_GNTR"/>
    <property type="match status" value="1"/>
</dbReference>
<evidence type="ECO:0000259" key="4">
    <source>
        <dbReference type="PROSITE" id="PS50949"/>
    </source>
</evidence>
<dbReference type="InterPro" id="IPR036388">
    <property type="entry name" value="WH-like_DNA-bd_sf"/>
</dbReference>
<dbReference type="SUPFAM" id="SSF46785">
    <property type="entry name" value="Winged helix' DNA-binding domain"/>
    <property type="match status" value="1"/>
</dbReference>
<dbReference type="InterPro" id="IPR011711">
    <property type="entry name" value="GntR_C"/>
</dbReference>
<evidence type="ECO:0000313" key="6">
    <source>
        <dbReference type="Proteomes" id="UP000292136"/>
    </source>
</evidence>
<dbReference type="RefSeq" id="WP_130459888.1">
    <property type="nucleotide sequence ID" value="NZ_SHKM01000002.1"/>
</dbReference>